<name>A0A9Q0EH59_9TELE</name>
<accession>A0A9Q0EH59</accession>
<evidence type="ECO:0000313" key="3">
    <source>
        <dbReference type="Proteomes" id="UP001148018"/>
    </source>
</evidence>
<evidence type="ECO:0000256" key="1">
    <source>
        <dbReference type="SAM" id="MobiDB-lite"/>
    </source>
</evidence>
<dbReference type="AlphaFoldDB" id="A0A9Q0EH59"/>
<protein>
    <submittedName>
        <fullName evidence="2">Uncharacterized protein</fullName>
    </submittedName>
</protein>
<sequence length="132" mass="15144">MKFKKFITIMQAASGVVPLNKRELLPPGRKLWRPPGDQPGYEHSRSDLLTSSRSRYSWTREAQYRDLYLRHLSSSRSYSALTIAVQINWCPRSSPCQRVSCPPGNRLHIPFPSPGPKDINRRFSGGYVHFIS</sequence>
<reference evidence="2" key="1">
    <citation type="submission" date="2022-07" db="EMBL/GenBank/DDBJ databases">
        <title>Chromosome-level genome of Muraenolepis orangiensis.</title>
        <authorList>
            <person name="Kim J."/>
        </authorList>
    </citation>
    <scope>NUCLEOTIDE SEQUENCE</scope>
    <source>
        <strain evidence="2">KU_S4_2022</strain>
        <tissue evidence="2">Muscle</tissue>
    </source>
</reference>
<feature type="region of interest" description="Disordered" evidence="1">
    <location>
        <begin position="27"/>
        <end position="46"/>
    </location>
</feature>
<dbReference type="OrthoDB" id="8936495at2759"/>
<organism evidence="2 3">
    <name type="scientific">Muraenolepis orangiensis</name>
    <name type="common">Patagonian moray cod</name>
    <dbReference type="NCBI Taxonomy" id="630683"/>
    <lineage>
        <taxon>Eukaryota</taxon>
        <taxon>Metazoa</taxon>
        <taxon>Chordata</taxon>
        <taxon>Craniata</taxon>
        <taxon>Vertebrata</taxon>
        <taxon>Euteleostomi</taxon>
        <taxon>Actinopterygii</taxon>
        <taxon>Neopterygii</taxon>
        <taxon>Teleostei</taxon>
        <taxon>Neoteleostei</taxon>
        <taxon>Acanthomorphata</taxon>
        <taxon>Zeiogadaria</taxon>
        <taxon>Gadariae</taxon>
        <taxon>Gadiformes</taxon>
        <taxon>Muraenolepidoidei</taxon>
        <taxon>Muraenolepididae</taxon>
        <taxon>Muraenolepis</taxon>
    </lineage>
</organism>
<evidence type="ECO:0000313" key="2">
    <source>
        <dbReference type="EMBL" id="KAJ3605493.1"/>
    </source>
</evidence>
<dbReference type="Proteomes" id="UP001148018">
    <property type="component" value="Unassembled WGS sequence"/>
</dbReference>
<comment type="caution">
    <text evidence="2">The sequence shown here is derived from an EMBL/GenBank/DDBJ whole genome shotgun (WGS) entry which is preliminary data.</text>
</comment>
<gene>
    <name evidence="2" type="ORF">NHX12_027539</name>
</gene>
<proteinExistence type="predicted"/>
<keyword evidence="3" id="KW-1185">Reference proteome</keyword>
<dbReference type="EMBL" id="JANIIK010000043">
    <property type="protein sequence ID" value="KAJ3605493.1"/>
    <property type="molecule type" value="Genomic_DNA"/>
</dbReference>